<organism evidence="2 3">
    <name type="scientific">Lithospermum erythrorhizon</name>
    <name type="common">Purple gromwell</name>
    <name type="synonym">Lithospermum officinale var. erythrorhizon</name>
    <dbReference type="NCBI Taxonomy" id="34254"/>
    <lineage>
        <taxon>Eukaryota</taxon>
        <taxon>Viridiplantae</taxon>
        <taxon>Streptophyta</taxon>
        <taxon>Embryophyta</taxon>
        <taxon>Tracheophyta</taxon>
        <taxon>Spermatophyta</taxon>
        <taxon>Magnoliopsida</taxon>
        <taxon>eudicotyledons</taxon>
        <taxon>Gunneridae</taxon>
        <taxon>Pentapetalae</taxon>
        <taxon>asterids</taxon>
        <taxon>lamiids</taxon>
        <taxon>Boraginales</taxon>
        <taxon>Boraginaceae</taxon>
        <taxon>Boraginoideae</taxon>
        <taxon>Lithospermeae</taxon>
        <taxon>Lithospermum</taxon>
    </lineage>
</organism>
<evidence type="ECO:0000259" key="1">
    <source>
        <dbReference type="Pfam" id="PF10551"/>
    </source>
</evidence>
<evidence type="ECO:0000313" key="3">
    <source>
        <dbReference type="Proteomes" id="UP001454036"/>
    </source>
</evidence>
<sequence>MNFHCNYDLINLDDYEFLIDKSNNIQTQLNTVDDVFEDVSHEFGTKCRWWIIVQNFSYPASYAIVNAYPQILIIDTTYNTNEHEMDLLEAVRGTSTDKTFTTAYTFMAHERVDNFKYVLQFIRGLYHTQVVPNDIITDRDHTLMNAVDVVFPESQKQLCRLYIEQCVLQRALQQPGFMKEMA</sequence>
<dbReference type="Proteomes" id="UP001454036">
    <property type="component" value="Unassembled WGS sequence"/>
</dbReference>
<accession>A0AAV3S1P2</accession>
<dbReference type="InterPro" id="IPR018289">
    <property type="entry name" value="MULE_transposase_dom"/>
</dbReference>
<feature type="domain" description="MULE transposase" evidence="1">
    <location>
        <begin position="72"/>
        <end position="163"/>
    </location>
</feature>
<comment type="caution">
    <text evidence="2">The sequence shown here is derived from an EMBL/GenBank/DDBJ whole genome shotgun (WGS) entry which is preliminary data.</text>
</comment>
<proteinExistence type="predicted"/>
<dbReference type="Pfam" id="PF10551">
    <property type="entry name" value="MULE"/>
    <property type="match status" value="1"/>
</dbReference>
<evidence type="ECO:0000313" key="2">
    <source>
        <dbReference type="EMBL" id="GAA0186542.1"/>
    </source>
</evidence>
<dbReference type="PANTHER" id="PTHR47718:SF10">
    <property type="entry name" value="PROTEIN FAR1-RELATED SEQUENCE"/>
    <property type="match status" value="1"/>
</dbReference>
<dbReference type="AlphaFoldDB" id="A0AAV3S1P2"/>
<reference evidence="2 3" key="1">
    <citation type="submission" date="2024-01" db="EMBL/GenBank/DDBJ databases">
        <title>The complete chloroplast genome sequence of Lithospermum erythrorhizon: insights into the phylogenetic relationship among Boraginaceae species and the maternal lineages of purple gromwells.</title>
        <authorList>
            <person name="Okada T."/>
            <person name="Watanabe K."/>
        </authorList>
    </citation>
    <scope>NUCLEOTIDE SEQUENCE [LARGE SCALE GENOMIC DNA]</scope>
</reference>
<name>A0AAV3S1P2_LITER</name>
<keyword evidence="3" id="KW-1185">Reference proteome</keyword>
<protein>
    <recommendedName>
        <fullName evidence="1">MULE transposase domain-containing protein</fullName>
    </recommendedName>
</protein>
<dbReference type="PANTHER" id="PTHR47718">
    <property type="entry name" value="OS01G0519700 PROTEIN"/>
    <property type="match status" value="1"/>
</dbReference>
<dbReference type="EMBL" id="BAABME010013799">
    <property type="protein sequence ID" value="GAA0186542.1"/>
    <property type="molecule type" value="Genomic_DNA"/>
</dbReference>
<gene>
    <name evidence="2" type="ORF">LIER_33830</name>
</gene>